<dbReference type="EC" id="4.2.1.33" evidence="10"/>
<evidence type="ECO:0000313" key="13">
    <source>
        <dbReference type="Proteomes" id="UP000027100"/>
    </source>
</evidence>
<dbReference type="InterPro" id="IPR004431">
    <property type="entry name" value="3-IsopropMal_deHydase_ssu"/>
</dbReference>
<name>A0A062V4L0_9PROT</name>
<dbReference type="PATRIC" id="fig|1280954.3.peg.3616"/>
<dbReference type="HAMAP" id="MF_01031">
    <property type="entry name" value="LeuD_type1"/>
    <property type="match status" value="1"/>
</dbReference>
<evidence type="ECO:0000256" key="1">
    <source>
        <dbReference type="ARBA" id="ARBA00000491"/>
    </source>
</evidence>
<dbReference type="InterPro" id="IPR000573">
    <property type="entry name" value="AconitaseA/IPMdHydase_ssu_swvl"/>
</dbReference>
<keyword evidence="6 10" id="KW-0432">Leucine biosynthesis</keyword>
<evidence type="ECO:0000256" key="3">
    <source>
        <dbReference type="ARBA" id="ARBA00004729"/>
    </source>
</evidence>
<evidence type="ECO:0000256" key="4">
    <source>
        <dbReference type="ARBA" id="ARBA00009845"/>
    </source>
</evidence>
<keyword evidence="8 10" id="KW-0456">Lyase</keyword>
<comment type="similarity">
    <text evidence="4 10">Belongs to the LeuD family. LeuD type 1 subfamily.</text>
</comment>
<dbReference type="InterPro" id="IPR015928">
    <property type="entry name" value="Aconitase/3IPM_dehydase_swvl"/>
</dbReference>
<keyword evidence="13" id="KW-1185">Reference proteome</keyword>
<dbReference type="Pfam" id="PF00694">
    <property type="entry name" value="Aconitase_C"/>
    <property type="match status" value="1"/>
</dbReference>
<evidence type="ECO:0000256" key="5">
    <source>
        <dbReference type="ARBA" id="ARBA00011271"/>
    </source>
</evidence>
<dbReference type="CDD" id="cd01577">
    <property type="entry name" value="IPMI_Swivel"/>
    <property type="match status" value="1"/>
</dbReference>
<dbReference type="AlphaFoldDB" id="A0A062V4L0"/>
<dbReference type="GO" id="GO:0003861">
    <property type="term" value="F:3-isopropylmalate dehydratase activity"/>
    <property type="evidence" value="ECO:0007669"/>
    <property type="project" value="UniProtKB-UniRule"/>
</dbReference>
<organism evidence="12 13">
    <name type="scientific">Hyphomonas polymorpha PS728</name>
    <dbReference type="NCBI Taxonomy" id="1280954"/>
    <lineage>
        <taxon>Bacteria</taxon>
        <taxon>Pseudomonadati</taxon>
        <taxon>Pseudomonadota</taxon>
        <taxon>Alphaproteobacteria</taxon>
        <taxon>Hyphomonadales</taxon>
        <taxon>Hyphomonadaceae</taxon>
        <taxon>Hyphomonas</taxon>
    </lineage>
</organism>
<dbReference type="PANTHER" id="PTHR43345">
    <property type="entry name" value="3-ISOPROPYLMALATE DEHYDRATASE SMALL SUBUNIT 2-RELATED-RELATED"/>
    <property type="match status" value="1"/>
</dbReference>
<comment type="subunit">
    <text evidence="5 10">Heterodimer of LeuC and LeuD.</text>
</comment>
<dbReference type="Proteomes" id="UP000027100">
    <property type="component" value="Unassembled WGS sequence"/>
</dbReference>
<reference evidence="12 13" key="1">
    <citation type="journal article" date="2014" name="Antonie Van Leeuwenhoek">
        <title>Hyphomonas beringensis sp. nov. and Hyphomonas chukchiensis sp. nov., isolated from surface seawater of the Bering Sea and Chukchi Sea.</title>
        <authorList>
            <person name="Li C."/>
            <person name="Lai Q."/>
            <person name="Li G."/>
            <person name="Dong C."/>
            <person name="Wang J."/>
            <person name="Liao Y."/>
            <person name="Shao Z."/>
        </authorList>
    </citation>
    <scope>NUCLEOTIDE SEQUENCE [LARGE SCALE GENOMIC DNA]</scope>
    <source>
        <strain evidence="12 13">PS728</strain>
    </source>
</reference>
<proteinExistence type="inferred from homology"/>
<dbReference type="STRING" id="1280954.HPO_17953"/>
<dbReference type="NCBIfam" id="TIGR00171">
    <property type="entry name" value="leuD"/>
    <property type="match status" value="1"/>
</dbReference>
<dbReference type="SUPFAM" id="SSF52016">
    <property type="entry name" value="LeuD/IlvD-like"/>
    <property type="match status" value="1"/>
</dbReference>
<evidence type="ECO:0000256" key="2">
    <source>
        <dbReference type="ARBA" id="ARBA00002695"/>
    </source>
</evidence>
<dbReference type="InterPro" id="IPR050075">
    <property type="entry name" value="LeuD"/>
</dbReference>
<evidence type="ECO:0000259" key="11">
    <source>
        <dbReference type="Pfam" id="PF00694"/>
    </source>
</evidence>
<protein>
    <recommendedName>
        <fullName evidence="10">3-isopropylmalate dehydratase small subunit</fullName>
        <ecNumber evidence="10">4.2.1.33</ecNumber>
    </recommendedName>
    <alternativeName>
        <fullName evidence="10">Alpha-IPM isomerase</fullName>
        <shortName evidence="10">IPMI</shortName>
    </alternativeName>
    <alternativeName>
        <fullName evidence="10">Isopropylmalate isomerase</fullName>
    </alternativeName>
</protein>
<dbReference type="RefSeq" id="WP_035602021.1">
    <property type="nucleotide sequence ID" value="NZ_ARYM01000032.1"/>
</dbReference>
<accession>A0A062V4L0</accession>
<dbReference type="UniPathway" id="UPA00048">
    <property type="reaction ID" value="UER00071"/>
</dbReference>
<feature type="domain" description="Aconitase A/isopropylmalate dehydratase small subunit swivel" evidence="11">
    <location>
        <begin position="1"/>
        <end position="121"/>
    </location>
</feature>
<dbReference type="EMBL" id="ARYM01000032">
    <property type="protein sequence ID" value="KCZ96835.1"/>
    <property type="molecule type" value="Genomic_DNA"/>
</dbReference>
<dbReference type="OrthoDB" id="9777465at2"/>
<dbReference type="NCBIfam" id="NF002458">
    <property type="entry name" value="PRK01641.1"/>
    <property type="match status" value="1"/>
</dbReference>
<evidence type="ECO:0000256" key="8">
    <source>
        <dbReference type="ARBA" id="ARBA00023239"/>
    </source>
</evidence>
<sequence>MRPFKAVTAIAAPLPIAHIDTDQILPARFMKTLTREGLGRRLFNDWRYEAGGGERGNFVLNQPPWRAAEILVARENFGCGSSREHAAWALDDFGFRAIIAPTFGTIFATNCVKNGILPVTLRGAICDTLMATLSAGKNTLVRVDLEECLVTGPDGQTHSFDVREDFRDTLLAGLDDISRTLKYSDALSDFESNRKL</sequence>
<comment type="pathway">
    <text evidence="3 10">Amino-acid biosynthesis; L-leucine biosynthesis; L-leucine from 3-methyl-2-oxobutanoate: step 2/4.</text>
</comment>
<keyword evidence="12" id="KW-0413">Isomerase</keyword>
<keyword evidence="7 10" id="KW-0028">Amino-acid biosynthesis</keyword>
<evidence type="ECO:0000256" key="6">
    <source>
        <dbReference type="ARBA" id="ARBA00022430"/>
    </source>
</evidence>
<dbReference type="InterPro" id="IPR033940">
    <property type="entry name" value="IPMI_Swivel"/>
</dbReference>
<gene>
    <name evidence="10 12" type="primary">leuD</name>
    <name evidence="12" type="ORF">HPO_17953</name>
</gene>
<evidence type="ECO:0000256" key="7">
    <source>
        <dbReference type="ARBA" id="ARBA00022605"/>
    </source>
</evidence>
<comment type="caution">
    <text evidence="12">The sequence shown here is derived from an EMBL/GenBank/DDBJ whole genome shotgun (WGS) entry which is preliminary data.</text>
</comment>
<dbReference type="GO" id="GO:0009098">
    <property type="term" value="P:L-leucine biosynthetic process"/>
    <property type="evidence" value="ECO:0007669"/>
    <property type="project" value="UniProtKB-UniRule"/>
</dbReference>
<evidence type="ECO:0000256" key="10">
    <source>
        <dbReference type="HAMAP-Rule" id="MF_01031"/>
    </source>
</evidence>
<keyword evidence="9 10" id="KW-0100">Branched-chain amino acid biosynthesis</keyword>
<evidence type="ECO:0000256" key="9">
    <source>
        <dbReference type="ARBA" id="ARBA00023304"/>
    </source>
</evidence>
<dbReference type="GO" id="GO:0016853">
    <property type="term" value="F:isomerase activity"/>
    <property type="evidence" value="ECO:0007669"/>
    <property type="project" value="UniProtKB-KW"/>
</dbReference>
<evidence type="ECO:0000313" key="12">
    <source>
        <dbReference type="EMBL" id="KCZ96835.1"/>
    </source>
</evidence>
<dbReference type="FunFam" id="3.20.19.10:FF:000003">
    <property type="entry name" value="3-isopropylmalate dehydratase small subunit"/>
    <property type="match status" value="1"/>
</dbReference>
<dbReference type="GO" id="GO:0009316">
    <property type="term" value="C:3-isopropylmalate dehydratase complex"/>
    <property type="evidence" value="ECO:0007669"/>
    <property type="project" value="InterPro"/>
</dbReference>
<dbReference type="PANTHER" id="PTHR43345:SF5">
    <property type="entry name" value="3-ISOPROPYLMALATE DEHYDRATASE SMALL SUBUNIT"/>
    <property type="match status" value="1"/>
</dbReference>
<dbReference type="Gene3D" id="3.20.19.10">
    <property type="entry name" value="Aconitase, domain 4"/>
    <property type="match status" value="1"/>
</dbReference>
<comment type="catalytic activity">
    <reaction evidence="1 10">
        <text>(2R,3S)-3-isopropylmalate = (2S)-2-isopropylmalate</text>
        <dbReference type="Rhea" id="RHEA:32287"/>
        <dbReference type="ChEBI" id="CHEBI:1178"/>
        <dbReference type="ChEBI" id="CHEBI:35121"/>
        <dbReference type="EC" id="4.2.1.33"/>
    </reaction>
</comment>
<dbReference type="eggNOG" id="COG0066">
    <property type="taxonomic scope" value="Bacteria"/>
</dbReference>
<comment type="function">
    <text evidence="2 10">Catalyzes the isomerization between 2-isopropylmalate and 3-isopropylmalate, via the formation of 2-isopropylmaleate.</text>
</comment>